<dbReference type="Gene3D" id="3.40.50.1000">
    <property type="entry name" value="HAD superfamily/HAD-like"/>
    <property type="match status" value="1"/>
</dbReference>
<evidence type="ECO:0008006" key="3">
    <source>
        <dbReference type="Google" id="ProtNLM"/>
    </source>
</evidence>
<dbReference type="Pfam" id="PF00702">
    <property type="entry name" value="Hydrolase"/>
    <property type="match status" value="1"/>
</dbReference>
<sequence>MDRAAAFLAWAEAFCRDHHRDDDEAVTGLVEADADGYTPRDGLAESVRERFRLSPGAFAALVDDLRWGMADHLELEPRVVDAVRRARTTGWTVVIVTNGTVEQQQRKLRLTGLDEEVDACVISEAAGVKKPSPEIFHLAASTASETLEGAWVIGDSARADIAGAHGLSLRSVWLRRGRTWDEEDFAPTLEADDCAQAIDLVIARRPS</sequence>
<dbReference type="EMBL" id="BNAD01000002">
    <property type="protein sequence ID" value="GHE16566.1"/>
    <property type="molecule type" value="Genomic_DNA"/>
</dbReference>
<dbReference type="InterPro" id="IPR006439">
    <property type="entry name" value="HAD-SF_hydro_IA"/>
</dbReference>
<dbReference type="PANTHER" id="PTHR47478">
    <property type="match status" value="1"/>
</dbReference>
<accession>A0ABQ3HH15</accession>
<dbReference type="NCBIfam" id="TIGR01549">
    <property type="entry name" value="HAD-SF-IA-v1"/>
    <property type="match status" value="1"/>
</dbReference>
<evidence type="ECO:0000313" key="1">
    <source>
        <dbReference type="EMBL" id="GHE16566.1"/>
    </source>
</evidence>
<reference evidence="2" key="1">
    <citation type="journal article" date="2019" name="Int. J. Syst. Evol. Microbiol.">
        <title>The Global Catalogue of Microorganisms (GCM) 10K type strain sequencing project: providing services to taxonomists for standard genome sequencing and annotation.</title>
        <authorList>
            <consortium name="The Broad Institute Genomics Platform"/>
            <consortium name="The Broad Institute Genome Sequencing Center for Infectious Disease"/>
            <person name="Wu L."/>
            <person name="Ma J."/>
        </authorList>
    </citation>
    <scope>NUCLEOTIDE SEQUENCE [LARGE SCALE GENOMIC DNA]</scope>
    <source>
        <strain evidence="2">CGMCC 1.12791</strain>
    </source>
</reference>
<dbReference type="InterPro" id="IPR036412">
    <property type="entry name" value="HAD-like_sf"/>
</dbReference>
<dbReference type="Proteomes" id="UP000597341">
    <property type="component" value="Unassembled WGS sequence"/>
</dbReference>
<name>A0ABQ3HH15_9ACTN</name>
<comment type="caution">
    <text evidence="1">The sequence shown here is derived from an EMBL/GenBank/DDBJ whole genome shotgun (WGS) entry which is preliminary data.</text>
</comment>
<keyword evidence="2" id="KW-1185">Reference proteome</keyword>
<protein>
    <recommendedName>
        <fullName evidence="3">Hydrolase of the HAD superfamily</fullName>
    </recommendedName>
</protein>
<evidence type="ECO:0000313" key="2">
    <source>
        <dbReference type="Proteomes" id="UP000597341"/>
    </source>
</evidence>
<dbReference type="InterPro" id="IPR023214">
    <property type="entry name" value="HAD_sf"/>
</dbReference>
<organism evidence="1 2">
    <name type="scientific">Nocardioides flavus</name>
    <name type="common">ex Wang et al. 2016</name>
    <dbReference type="NCBI Taxonomy" id="2058780"/>
    <lineage>
        <taxon>Bacteria</taxon>
        <taxon>Bacillati</taxon>
        <taxon>Actinomycetota</taxon>
        <taxon>Actinomycetes</taxon>
        <taxon>Propionibacteriales</taxon>
        <taxon>Nocardioidaceae</taxon>
        <taxon>Nocardioides</taxon>
    </lineage>
</organism>
<dbReference type="PANTHER" id="PTHR47478:SF1">
    <property type="entry name" value="PYRIMIDINE 5'-NUCLEOTIDASE YJJG"/>
    <property type="match status" value="1"/>
</dbReference>
<dbReference type="SUPFAM" id="SSF56784">
    <property type="entry name" value="HAD-like"/>
    <property type="match status" value="1"/>
</dbReference>
<proteinExistence type="predicted"/>
<dbReference type="InterPro" id="IPR052550">
    <property type="entry name" value="Pyrimidine_5'-ntase_YjjG"/>
</dbReference>
<gene>
    <name evidence="1" type="ORF">GCM10011376_11760</name>
</gene>